<keyword evidence="6" id="KW-0479">Metal-binding</keyword>
<evidence type="ECO:0000256" key="3">
    <source>
        <dbReference type="ARBA" id="ARBA00004123"/>
    </source>
</evidence>
<dbReference type="Gene3D" id="3.40.1360.10">
    <property type="match status" value="1"/>
</dbReference>
<reference evidence="14" key="2">
    <citation type="submission" date="2023-06" db="EMBL/GenBank/DDBJ databases">
        <authorList>
            <person name="Ma L."/>
            <person name="Liu K.-W."/>
            <person name="Li Z."/>
            <person name="Hsiao Y.-Y."/>
            <person name="Qi Y."/>
            <person name="Fu T."/>
            <person name="Tang G."/>
            <person name="Zhang D."/>
            <person name="Sun W.-H."/>
            <person name="Liu D.-K."/>
            <person name="Li Y."/>
            <person name="Chen G.-Z."/>
            <person name="Liu X.-D."/>
            <person name="Liao X.-Y."/>
            <person name="Jiang Y.-T."/>
            <person name="Yu X."/>
            <person name="Hao Y."/>
            <person name="Huang J."/>
            <person name="Zhao X.-W."/>
            <person name="Ke S."/>
            <person name="Chen Y.-Y."/>
            <person name="Wu W.-L."/>
            <person name="Hsu J.-L."/>
            <person name="Lin Y.-F."/>
            <person name="Huang M.-D."/>
            <person name="Li C.-Y."/>
            <person name="Huang L."/>
            <person name="Wang Z.-W."/>
            <person name="Zhao X."/>
            <person name="Zhong W.-Y."/>
            <person name="Peng D.-H."/>
            <person name="Ahmad S."/>
            <person name="Lan S."/>
            <person name="Zhang J.-S."/>
            <person name="Tsai W.-C."/>
            <person name="Van De Peer Y."/>
            <person name="Liu Z.-J."/>
        </authorList>
    </citation>
    <scope>NUCLEOTIDE SEQUENCE</scope>
    <source>
        <strain evidence="14">SCP</strain>
        <tissue evidence="14">Leaves</tissue>
    </source>
</reference>
<dbReference type="EMBL" id="JAUJYN010000004">
    <property type="protein sequence ID" value="KAK1273064.1"/>
    <property type="molecule type" value="Genomic_DNA"/>
</dbReference>
<evidence type="ECO:0000256" key="5">
    <source>
        <dbReference type="ARBA" id="ARBA00012895"/>
    </source>
</evidence>
<evidence type="ECO:0000313" key="15">
    <source>
        <dbReference type="Proteomes" id="UP001179952"/>
    </source>
</evidence>
<dbReference type="AlphaFoldDB" id="A0AAV9BAD6"/>
<dbReference type="Pfam" id="PF21180">
    <property type="entry name" value="TOP6A-Spo11_Toprim"/>
    <property type="match status" value="1"/>
</dbReference>
<dbReference type="GO" id="GO:0007131">
    <property type="term" value="P:reciprocal meiotic recombination"/>
    <property type="evidence" value="ECO:0007669"/>
    <property type="project" value="TreeGrafter"/>
</dbReference>
<evidence type="ECO:0000259" key="13">
    <source>
        <dbReference type="Pfam" id="PF21180"/>
    </source>
</evidence>
<dbReference type="InterPro" id="IPR002815">
    <property type="entry name" value="Spo11/TopoVI_A"/>
</dbReference>
<dbReference type="CDD" id="cd00223">
    <property type="entry name" value="TOPRIM_TopoIIB_SPO"/>
    <property type="match status" value="1"/>
</dbReference>
<evidence type="ECO:0000256" key="1">
    <source>
        <dbReference type="ARBA" id="ARBA00000185"/>
    </source>
</evidence>
<accession>A0AAV9BAD6</accession>
<dbReference type="GO" id="GO:0003677">
    <property type="term" value="F:DNA binding"/>
    <property type="evidence" value="ECO:0007669"/>
    <property type="project" value="UniProtKB-KW"/>
</dbReference>
<comment type="cofactor">
    <cofactor evidence="2">
        <name>Mg(2+)</name>
        <dbReference type="ChEBI" id="CHEBI:18420"/>
    </cofactor>
</comment>
<dbReference type="GO" id="GO:0042138">
    <property type="term" value="P:meiotic DNA double-strand break formation"/>
    <property type="evidence" value="ECO:0007669"/>
    <property type="project" value="TreeGrafter"/>
</dbReference>
<dbReference type="GO" id="GO:0003918">
    <property type="term" value="F:DNA topoisomerase type II (double strand cut, ATP-hydrolyzing) activity"/>
    <property type="evidence" value="ECO:0007669"/>
    <property type="project" value="UniProtKB-EC"/>
</dbReference>
<keyword evidence="7" id="KW-0460">Magnesium</keyword>
<evidence type="ECO:0000256" key="12">
    <source>
        <dbReference type="SAM" id="Phobius"/>
    </source>
</evidence>
<dbReference type="InterPro" id="IPR034136">
    <property type="entry name" value="TOPRIM_Topo6A/Spo11"/>
</dbReference>
<comment type="subcellular location">
    <subcellularLocation>
        <location evidence="3">Nucleus</location>
    </subcellularLocation>
</comment>
<keyword evidence="11" id="KW-0539">Nucleus</keyword>
<keyword evidence="9" id="KW-0238">DNA-binding</keyword>
<dbReference type="SUPFAM" id="SSF56726">
    <property type="entry name" value="DNA topoisomerase IV, alpha subunit"/>
    <property type="match status" value="1"/>
</dbReference>
<organism evidence="14 15">
    <name type="scientific">Acorus gramineus</name>
    <name type="common">Dwarf sweet flag</name>
    <dbReference type="NCBI Taxonomy" id="55184"/>
    <lineage>
        <taxon>Eukaryota</taxon>
        <taxon>Viridiplantae</taxon>
        <taxon>Streptophyta</taxon>
        <taxon>Embryophyta</taxon>
        <taxon>Tracheophyta</taxon>
        <taxon>Spermatophyta</taxon>
        <taxon>Magnoliopsida</taxon>
        <taxon>Liliopsida</taxon>
        <taxon>Acoraceae</taxon>
        <taxon>Acorus</taxon>
    </lineage>
</organism>
<dbReference type="GO" id="GO:0000228">
    <property type="term" value="C:nuclear chromosome"/>
    <property type="evidence" value="ECO:0007669"/>
    <property type="project" value="TreeGrafter"/>
</dbReference>
<evidence type="ECO:0000256" key="9">
    <source>
        <dbReference type="ARBA" id="ARBA00023125"/>
    </source>
</evidence>
<dbReference type="FunFam" id="3.40.1360.10:FF:000003">
    <property type="entry name" value="DNA topoisomerase 6 subunit A"/>
    <property type="match status" value="1"/>
</dbReference>
<dbReference type="Proteomes" id="UP001179952">
    <property type="component" value="Unassembled WGS sequence"/>
</dbReference>
<evidence type="ECO:0000256" key="7">
    <source>
        <dbReference type="ARBA" id="ARBA00022842"/>
    </source>
</evidence>
<dbReference type="EC" id="5.6.2.2" evidence="5"/>
<dbReference type="PRINTS" id="PR01552">
    <property type="entry name" value="TPISMRASE6A"/>
</dbReference>
<name>A0AAV9BAD6_ACOGR</name>
<evidence type="ECO:0000256" key="11">
    <source>
        <dbReference type="ARBA" id="ARBA00023242"/>
    </source>
</evidence>
<feature type="domain" description="Topoisomerase 6 subunit A/Spo11 TOPRIM" evidence="13">
    <location>
        <begin position="140"/>
        <end position="311"/>
    </location>
</feature>
<reference evidence="14" key="1">
    <citation type="journal article" date="2023" name="Nat. Commun.">
        <title>Diploid and tetraploid genomes of Acorus and the evolution of monocots.</title>
        <authorList>
            <person name="Ma L."/>
            <person name="Liu K.W."/>
            <person name="Li Z."/>
            <person name="Hsiao Y.Y."/>
            <person name="Qi Y."/>
            <person name="Fu T."/>
            <person name="Tang G.D."/>
            <person name="Zhang D."/>
            <person name="Sun W.H."/>
            <person name="Liu D.K."/>
            <person name="Li Y."/>
            <person name="Chen G.Z."/>
            <person name="Liu X.D."/>
            <person name="Liao X.Y."/>
            <person name="Jiang Y.T."/>
            <person name="Yu X."/>
            <person name="Hao Y."/>
            <person name="Huang J."/>
            <person name="Zhao X.W."/>
            <person name="Ke S."/>
            <person name="Chen Y.Y."/>
            <person name="Wu W.L."/>
            <person name="Hsu J.L."/>
            <person name="Lin Y.F."/>
            <person name="Huang M.D."/>
            <person name="Li C.Y."/>
            <person name="Huang L."/>
            <person name="Wang Z.W."/>
            <person name="Zhao X."/>
            <person name="Zhong W.Y."/>
            <person name="Peng D.H."/>
            <person name="Ahmad S."/>
            <person name="Lan S."/>
            <person name="Zhang J.S."/>
            <person name="Tsai W.C."/>
            <person name="Van de Peer Y."/>
            <person name="Liu Z.J."/>
        </authorList>
    </citation>
    <scope>NUCLEOTIDE SEQUENCE</scope>
    <source>
        <strain evidence="14">SCP</strain>
    </source>
</reference>
<evidence type="ECO:0000256" key="10">
    <source>
        <dbReference type="ARBA" id="ARBA00023235"/>
    </source>
</evidence>
<keyword evidence="12" id="KW-1133">Transmembrane helix</keyword>
<dbReference type="PRINTS" id="PR01550">
    <property type="entry name" value="TOP6AFAMILY"/>
</dbReference>
<evidence type="ECO:0000256" key="6">
    <source>
        <dbReference type="ARBA" id="ARBA00022723"/>
    </source>
</evidence>
<keyword evidence="10" id="KW-0413">Isomerase</keyword>
<comment type="similarity">
    <text evidence="4">Belongs to the TOP6A family.</text>
</comment>
<dbReference type="GO" id="GO:0000706">
    <property type="term" value="P:meiotic DNA double-strand break processing"/>
    <property type="evidence" value="ECO:0007669"/>
    <property type="project" value="TreeGrafter"/>
</dbReference>
<feature type="transmembrane region" description="Helical" evidence="12">
    <location>
        <begin position="7"/>
        <end position="26"/>
    </location>
</feature>
<evidence type="ECO:0000256" key="2">
    <source>
        <dbReference type="ARBA" id="ARBA00001946"/>
    </source>
</evidence>
<gene>
    <name evidence="14" type="ORF">QJS04_geneDACA024889</name>
</gene>
<keyword evidence="15" id="KW-1185">Reference proteome</keyword>
<keyword evidence="12" id="KW-0472">Membrane</keyword>
<dbReference type="InterPro" id="IPR004085">
    <property type="entry name" value="TopoVI_A"/>
</dbReference>
<comment type="catalytic activity">
    <reaction evidence="1">
        <text>ATP-dependent breakage, passage and rejoining of double-stranded DNA.</text>
        <dbReference type="EC" id="5.6.2.2"/>
    </reaction>
</comment>
<proteinExistence type="inferred from homology"/>
<keyword evidence="8" id="KW-0799">Topoisomerase</keyword>
<comment type="caution">
    <text evidence="14">The sequence shown here is derived from an EMBL/GenBank/DDBJ whole genome shotgun (WGS) entry which is preliminary data.</text>
</comment>
<evidence type="ECO:0000256" key="4">
    <source>
        <dbReference type="ARBA" id="ARBA00006559"/>
    </source>
</evidence>
<keyword evidence="12" id="KW-0812">Transmembrane</keyword>
<dbReference type="PANTHER" id="PTHR10848">
    <property type="entry name" value="MEIOTIC RECOMBINATION PROTEIN SPO11"/>
    <property type="match status" value="1"/>
</dbReference>
<sequence length="317" mass="36586">MLHQHRLHLLILSLSSLAVVSLLSLGPSLREIVAFFWPLLLSTALFLSAVAAFAKLSPDLLDRIRNVVRSIVLDISDQRLPSIYLDRYRNHCADSSSLVMGWLRFLEIDRKYDCIRNLNTAYPIPVQVELVEDIVSVAHYILVVEKETVFQRLANDKFCETNHCIVITGRGYPDVSTRRFLRLLTDKLHLPAYCLVDCDPYGLDILMTYRFGTMQMAYDTKFLRVPEIRWIGAFPSDSEKYCLSAQCLLPLKPEDKKKAEAMLLRCYLHREVPRWRLELENMLQRGVKFELEALSASSISFLSEVYIPAKIHSQDYI</sequence>
<protein>
    <recommendedName>
        <fullName evidence="5">DNA topoisomerase (ATP-hydrolyzing)</fullName>
        <ecNumber evidence="5">5.6.2.2</ecNumber>
    </recommendedName>
</protein>
<dbReference type="PANTHER" id="PTHR10848:SF3">
    <property type="entry name" value="MEIOTIC RECOMBINATION PROTEIN SPO11-1"/>
    <property type="match status" value="1"/>
</dbReference>
<dbReference type="GO" id="GO:0046872">
    <property type="term" value="F:metal ion binding"/>
    <property type="evidence" value="ECO:0007669"/>
    <property type="project" value="UniProtKB-KW"/>
</dbReference>
<evidence type="ECO:0000313" key="14">
    <source>
        <dbReference type="EMBL" id="KAK1273064.1"/>
    </source>
</evidence>
<evidence type="ECO:0000256" key="8">
    <source>
        <dbReference type="ARBA" id="ARBA00023029"/>
    </source>
</evidence>
<dbReference type="InterPro" id="IPR036078">
    <property type="entry name" value="Spo11/TopoVI_A_sf"/>
</dbReference>
<feature type="transmembrane region" description="Helical" evidence="12">
    <location>
        <begin position="32"/>
        <end position="54"/>
    </location>
</feature>
<dbReference type="GO" id="GO:0006265">
    <property type="term" value="P:DNA topological change"/>
    <property type="evidence" value="ECO:0007669"/>
    <property type="project" value="InterPro"/>
</dbReference>